<dbReference type="PANTHER" id="PTHR21726:SF29">
    <property type="entry name" value="EXPRESSED PROTEIN"/>
    <property type="match status" value="1"/>
</dbReference>
<gene>
    <name evidence="3" type="ORF">GH714_028980</name>
</gene>
<feature type="region of interest" description="Disordered" evidence="1">
    <location>
        <begin position="323"/>
        <end position="356"/>
    </location>
</feature>
<keyword evidence="4" id="KW-1185">Reference proteome</keyword>
<comment type="caution">
    <text evidence="3">The sequence shown here is derived from an EMBL/GenBank/DDBJ whole genome shotgun (WGS) entry which is preliminary data.</text>
</comment>
<proteinExistence type="predicted"/>
<organism evidence="3 4">
    <name type="scientific">Hevea brasiliensis</name>
    <name type="common">Para rubber tree</name>
    <name type="synonym">Siphonia brasiliensis</name>
    <dbReference type="NCBI Taxonomy" id="3981"/>
    <lineage>
        <taxon>Eukaryota</taxon>
        <taxon>Viridiplantae</taxon>
        <taxon>Streptophyta</taxon>
        <taxon>Embryophyta</taxon>
        <taxon>Tracheophyta</taxon>
        <taxon>Spermatophyta</taxon>
        <taxon>Magnoliopsida</taxon>
        <taxon>eudicotyledons</taxon>
        <taxon>Gunneridae</taxon>
        <taxon>Pentapetalae</taxon>
        <taxon>rosids</taxon>
        <taxon>fabids</taxon>
        <taxon>Malpighiales</taxon>
        <taxon>Euphorbiaceae</taxon>
        <taxon>Crotonoideae</taxon>
        <taxon>Micrandreae</taxon>
        <taxon>Hevea</taxon>
    </lineage>
</organism>
<evidence type="ECO:0000313" key="4">
    <source>
        <dbReference type="Proteomes" id="UP000467840"/>
    </source>
</evidence>
<dbReference type="PANTHER" id="PTHR21726">
    <property type="entry name" value="PHOSPHATIDYLINOSITOL N-ACETYLGLUCOSAMINYLTRANSFERASE SUBUNIT P DOWN SYNDROME CRITICAL REGION PROTEIN 5 -RELATED"/>
    <property type="match status" value="1"/>
</dbReference>
<dbReference type="Proteomes" id="UP000467840">
    <property type="component" value="Chromosome 8"/>
</dbReference>
<name>A0A6A6KJJ5_HEVBR</name>
<evidence type="ECO:0000313" key="3">
    <source>
        <dbReference type="EMBL" id="KAF2289112.1"/>
    </source>
</evidence>
<sequence length="557" mass="61822">MEAAGRIIEPCPQATAKAKIPMVGSPSVPLKVRNLKEKLEVAQKMPLVGSSAASLKARNLKEKVEAPNKTPRFAEPSTRRPVESNAAKYLKGQSLNKSWNGSVDTTSFRAFPEIEEGSSGLKNKGKSISLAIQAKVNVQKRESLNSSGSRGLVSDKDHSEVMSSQTFKGQLNMQKSLLKKSYMHNASGVLRPNNQKQNCHMEKDKPSKKLGSDVIDSEKGLSNYSTKNIPRKKRSIDGNLHLEKNHIVDNMLIDKNQKEIESNRAIDRHFNWAEESKKKGMDVVSFTFTAPLMRYMPGYETSGQVQKSGSVCMDDQGKRLLLDTDGNTTPRSFDNKDQNMLLGSKSGSSRGSNVFSTDPTALRLKHRKLLDCRHPSPVSVLEPSFSTESSSSLDSTDCSSAEGSKQCSSIQAQEILGLSSSKKFHSVDAIKIYQILLLQNLLEFALGWAREIVSPLLFNRLESQKGGLVNGGVEARLERKGEMVRRKEWLAEEVLKEISAWKGMGDCMVDELVDKDMSTQYGRWLDFEVDAFLLGTDIEGQIYSCLLDEVVVDFFRS</sequence>
<dbReference type="AlphaFoldDB" id="A0A6A6KJJ5"/>
<dbReference type="EMBL" id="JAAGAX010000016">
    <property type="protein sequence ID" value="KAF2289112.1"/>
    <property type="molecule type" value="Genomic_DNA"/>
</dbReference>
<dbReference type="InterPro" id="IPR025486">
    <property type="entry name" value="DUF4378"/>
</dbReference>
<feature type="compositionally biased region" description="Basic and acidic residues" evidence="1">
    <location>
        <begin position="199"/>
        <end position="219"/>
    </location>
</feature>
<feature type="domain" description="DUF4378" evidence="2">
    <location>
        <begin position="480"/>
        <end position="549"/>
    </location>
</feature>
<reference evidence="3 4" key="1">
    <citation type="journal article" date="2020" name="Mol. Plant">
        <title>The Chromosome-Based Rubber Tree Genome Provides New Insights into Spurge Genome Evolution and Rubber Biosynthesis.</title>
        <authorList>
            <person name="Liu J."/>
            <person name="Shi C."/>
            <person name="Shi C.C."/>
            <person name="Li W."/>
            <person name="Zhang Q.J."/>
            <person name="Zhang Y."/>
            <person name="Li K."/>
            <person name="Lu H.F."/>
            <person name="Shi C."/>
            <person name="Zhu S.T."/>
            <person name="Xiao Z.Y."/>
            <person name="Nan H."/>
            <person name="Yue Y."/>
            <person name="Zhu X.G."/>
            <person name="Wu Y."/>
            <person name="Hong X.N."/>
            <person name="Fan G.Y."/>
            <person name="Tong Y."/>
            <person name="Zhang D."/>
            <person name="Mao C.L."/>
            <person name="Liu Y.L."/>
            <person name="Hao S.J."/>
            <person name="Liu W.Q."/>
            <person name="Lv M.Q."/>
            <person name="Zhang H.B."/>
            <person name="Liu Y."/>
            <person name="Hu-Tang G.R."/>
            <person name="Wang J.P."/>
            <person name="Wang J.H."/>
            <person name="Sun Y.H."/>
            <person name="Ni S.B."/>
            <person name="Chen W.B."/>
            <person name="Zhang X.C."/>
            <person name="Jiao Y.N."/>
            <person name="Eichler E.E."/>
            <person name="Li G.H."/>
            <person name="Liu X."/>
            <person name="Gao L.Z."/>
        </authorList>
    </citation>
    <scope>NUCLEOTIDE SEQUENCE [LARGE SCALE GENOMIC DNA]</scope>
    <source>
        <strain evidence="4">cv. GT1</strain>
        <tissue evidence="3">Leaf</tissue>
    </source>
</reference>
<feature type="region of interest" description="Disordered" evidence="1">
    <location>
        <begin position="139"/>
        <end position="165"/>
    </location>
</feature>
<protein>
    <recommendedName>
        <fullName evidence="2">DUF4378 domain-containing protein</fullName>
    </recommendedName>
</protein>
<feature type="region of interest" description="Disordered" evidence="1">
    <location>
        <begin position="63"/>
        <end position="83"/>
    </location>
</feature>
<feature type="compositionally biased region" description="Low complexity" evidence="1">
    <location>
        <begin position="343"/>
        <end position="352"/>
    </location>
</feature>
<feature type="region of interest" description="Disordered" evidence="1">
    <location>
        <begin position="188"/>
        <end position="230"/>
    </location>
</feature>
<evidence type="ECO:0000259" key="2">
    <source>
        <dbReference type="Pfam" id="PF14309"/>
    </source>
</evidence>
<accession>A0A6A6KJJ5</accession>
<dbReference type="Pfam" id="PF14309">
    <property type="entry name" value="DUF4378"/>
    <property type="match status" value="1"/>
</dbReference>
<evidence type="ECO:0000256" key="1">
    <source>
        <dbReference type="SAM" id="MobiDB-lite"/>
    </source>
</evidence>